<accession>A0A0B4DW91</accession>
<dbReference type="OrthoDB" id="4113332at2"/>
<feature type="domain" description="Lsr2 dimerization" evidence="2">
    <location>
        <begin position="1"/>
        <end position="57"/>
    </location>
</feature>
<dbReference type="InterPro" id="IPR055370">
    <property type="entry name" value="Lsr2_DNA-bd"/>
</dbReference>
<proteinExistence type="predicted"/>
<feature type="domain" description="Lsr2 DNA-binding" evidence="3">
    <location>
        <begin position="71"/>
        <end position="102"/>
    </location>
</feature>
<evidence type="ECO:0000259" key="2">
    <source>
        <dbReference type="Pfam" id="PF11774"/>
    </source>
</evidence>
<evidence type="ECO:0000313" key="4">
    <source>
        <dbReference type="EMBL" id="KIC68715.1"/>
    </source>
</evidence>
<gene>
    <name evidence="4" type="ORF">RM50_04455</name>
</gene>
<evidence type="ECO:0000256" key="1">
    <source>
        <dbReference type="ARBA" id="ARBA00023125"/>
    </source>
</evidence>
<dbReference type="InterPro" id="IPR042261">
    <property type="entry name" value="Lsr2-like_dimerization"/>
</dbReference>
<reference evidence="4 5" key="1">
    <citation type="submission" date="2014-12" db="EMBL/GenBank/DDBJ databases">
        <title>Genome sequencing of Arthrobacter phenanthrenivorans SWC37.</title>
        <authorList>
            <person name="Tan P.W."/>
            <person name="Chan K.-G."/>
        </authorList>
    </citation>
    <scope>NUCLEOTIDE SEQUENCE [LARGE SCALE GENOMIC DNA]</scope>
    <source>
        <strain evidence="4 5">SWC37</strain>
    </source>
</reference>
<dbReference type="GO" id="GO:0016746">
    <property type="term" value="F:acyltransferase activity"/>
    <property type="evidence" value="ECO:0007669"/>
    <property type="project" value="InterPro"/>
</dbReference>
<dbReference type="InterPro" id="IPR024412">
    <property type="entry name" value="Lsr2_dim_dom"/>
</dbReference>
<name>A0A0B4DW91_PSEPS</name>
<evidence type="ECO:0008006" key="6">
    <source>
        <dbReference type="Google" id="ProtNLM"/>
    </source>
</evidence>
<evidence type="ECO:0000313" key="5">
    <source>
        <dbReference type="Proteomes" id="UP000031196"/>
    </source>
</evidence>
<dbReference type="AlphaFoldDB" id="A0A0B4DW91"/>
<dbReference type="EMBL" id="JWTB01000008">
    <property type="protein sequence ID" value="KIC68715.1"/>
    <property type="molecule type" value="Genomic_DNA"/>
</dbReference>
<dbReference type="Gene3D" id="3.30.60.230">
    <property type="entry name" value="Lsr2, dimerization domain"/>
    <property type="match status" value="1"/>
</dbReference>
<dbReference type="GO" id="GO:0003677">
    <property type="term" value="F:DNA binding"/>
    <property type="evidence" value="ECO:0007669"/>
    <property type="project" value="UniProtKB-KW"/>
</dbReference>
<dbReference type="InterPro" id="IPR036625">
    <property type="entry name" value="E3-bd_dom_sf"/>
</dbReference>
<protein>
    <recommendedName>
        <fullName evidence="6">Lsr2 family protein</fullName>
    </recommendedName>
</protein>
<comment type="caution">
    <text evidence="4">The sequence shown here is derived from an EMBL/GenBank/DDBJ whole genome shotgun (WGS) entry which is preliminary data.</text>
</comment>
<organism evidence="4 5">
    <name type="scientific">Pseudarthrobacter phenanthrenivorans</name>
    <name type="common">Arthrobacter phenanthrenivorans</name>
    <dbReference type="NCBI Taxonomy" id="361575"/>
    <lineage>
        <taxon>Bacteria</taxon>
        <taxon>Bacillati</taxon>
        <taxon>Actinomycetota</taxon>
        <taxon>Actinomycetes</taxon>
        <taxon>Micrococcales</taxon>
        <taxon>Micrococcaceae</taxon>
        <taxon>Pseudarthrobacter</taxon>
    </lineage>
</organism>
<dbReference type="Gene3D" id="4.10.320.10">
    <property type="entry name" value="E3-binding domain"/>
    <property type="match status" value="1"/>
</dbReference>
<dbReference type="Pfam" id="PF23359">
    <property type="entry name" value="Lsr2_DNA-bd"/>
    <property type="match status" value="1"/>
</dbReference>
<evidence type="ECO:0000259" key="3">
    <source>
        <dbReference type="Pfam" id="PF23359"/>
    </source>
</evidence>
<dbReference type="Proteomes" id="UP000031196">
    <property type="component" value="Unassembled WGS sequence"/>
</dbReference>
<keyword evidence="1" id="KW-0238">DNA-binding</keyword>
<dbReference type="RefSeq" id="WP_043450420.1">
    <property type="nucleotide sequence ID" value="NZ_JWTB01000008.1"/>
</dbReference>
<dbReference type="Pfam" id="PF11774">
    <property type="entry name" value="Lsr2"/>
    <property type="match status" value="1"/>
</dbReference>
<sequence>MATRTVIELIDDLDGSEATETVRFALDGSEYEIDLAEENAEAFRGELTRFVEAARKAVTRKEPAVRRLAPAADTKAVRAWAGANGIEVNPRGRIREDVVQQYLASLS</sequence>